<keyword evidence="1" id="KW-0697">Rotamase</keyword>
<protein>
    <submittedName>
        <fullName evidence="3">Peptidylprolyl isomerase</fullName>
    </submittedName>
</protein>
<accession>A0A7Y3R9W8</accession>
<comment type="caution">
    <text evidence="3">The sequence shown here is derived from an EMBL/GenBank/DDBJ whole genome shotgun (WGS) entry which is preliminary data.</text>
</comment>
<name>A0A7Y3R9W8_9FLAO</name>
<reference evidence="3 4" key="1">
    <citation type="submission" date="2020-05" db="EMBL/GenBank/DDBJ databases">
        <title>Draft genome of Flavobacterium sp. IMCC34852.</title>
        <authorList>
            <person name="Song J."/>
            <person name="Cho J.-C."/>
        </authorList>
    </citation>
    <scope>NUCLEOTIDE SEQUENCE [LARGE SCALE GENOMIC DNA]</scope>
    <source>
        <strain evidence="3 4">IMCC34852</strain>
    </source>
</reference>
<feature type="domain" description="PpiC" evidence="2">
    <location>
        <begin position="122"/>
        <end position="224"/>
    </location>
</feature>
<organism evidence="3 4">
    <name type="scientific">Flavobacterium rivulicola</name>
    <dbReference type="NCBI Taxonomy" id="2732161"/>
    <lineage>
        <taxon>Bacteria</taxon>
        <taxon>Pseudomonadati</taxon>
        <taxon>Bacteroidota</taxon>
        <taxon>Flavobacteriia</taxon>
        <taxon>Flavobacteriales</taxon>
        <taxon>Flavobacteriaceae</taxon>
        <taxon>Flavobacterium</taxon>
    </lineage>
</organism>
<dbReference type="Pfam" id="PF00639">
    <property type="entry name" value="Rotamase"/>
    <property type="match status" value="1"/>
</dbReference>
<evidence type="ECO:0000313" key="3">
    <source>
        <dbReference type="EMBL" id="NNT72037.1"/>
    </source>
</evidence>
<keyword evidence="4" id="KW-1185">Reference proteome</keyword>
<dbReference type="EMBL" id="JABEVX010000003">
    <property type="protein sequence ID" value="NNT72037.1"/>
    <property type="molecule type" value="Genomic_DNA"/>
</dbReference>
<dbReference type="Proteomes" id="UP000536509">
    <property type="component" value="Unassembled WGS sequence"/>
</dbReference>
<dbReference type="AlphaFoldDB" id="A0A7Y3R9W8"/>
<evidence type="ECO:0000259" key="2">
    <source>
        <dbReference type="PROSITE" id="PS50198"/>
    </source>
</evidence>
<dbReference type="Gene3D" id="3.10.50.40">
    <property type="match status" value="2"/>
</dbReference>
<feature type="domain" description="PpiC" evidence="2">
    <location>
        <begin position="229"/>
        <end position="332"/>
    </location>
</feature>
<dbReference type="Pfam" id="PF13616">
    <property type="entry name" value="Rotamase_3"/>
    <property type="match status" value="1"/>
</dbReference>
<proteinExistence type="predicted"/>
<sequence>MSLKQFFLGLFFLMSLDGIGQNNSKEVLFTINDKPYYTDEFSRVYKKNLELVKDESQKDLNQYLELFVGYKLKVNKAYKLGLQDNPKYQSELKSYRTQLAKNYFNDTKITQELVQEGYNRLQKEVKASHILIMVDENATPEDTLKAYKKIEDISRKAIEGADFGALAIQFSEDPSAKENKGDLGYFTAFRMVYAFENAAYNTPKGKVSKIIRTRFGYHILKVEDVRNNRGEVTVAHIMILNPKPEDTDQDKAKNTINDIYKKIQQGEKFEDLAKQFSEDKSSSSKGGVLNKFGSGQLSSEEFENVAFSLQQANEVSQPFQSQFGWHIVKLIQKHPVRSLDEMKNELETKVGKDDRSKKITASLNEKLRKKYTYKKDNKQYAILAKLVTDDFYESKWKQPENAKEYTTPLLTINAKKIEGKTFLEFIDKQQKSGMTVKPLAKLVDALYEKFLEAQLTAYYDDNLENEFTEFANVMEEYRDGLLLFDLMEKEIWERAKTDSIGLQKFYDEHKSEHQWKNRVEATVLSSTKIEEIKKALNMLKKNTEVQAIKEKLNINNVVNVMSNSGVFEEGNDALPKSTRFEVGISEIVKEGEYYFVTKVDKVMPKSIKTLDECRGKIVNDYQQYLEQRWVDDLKQEFTVKVNKEVFEKVKKQLNP</sequence>
<evidence type="ECO:0000313" key="4">
    <source>
        <dbReference type="Proteomes" id="UP000536509"/>
    </source>
</evidence>
<dbReference type="SUPFAM" id="SSF54534">
    <property type="entry name" value="FKBP-like"/>
    <property type="match status" value="2"/>
</dbReference>
<evidence type="ECO:0000256" key="1">
    <source>
        <dbReference type="PROSITE-ProRule" id="PRU00278"/>
    </source>
</evidence>
<dbReference type="PROSITE" id="PS50198">
    <property type="entry name" value="PPIC_PPIASE_2"/>
    <property type="match status" value="2"/>
</dbReference>
<dbReference type="InterPro" id="IPR000297">
    <property type="entry name" value="PPIase_PpiC"/>
</dbReference>
<dbReference type="InterPro" id="IPR046357">
    <property type="entry name" value="PPIase_dom_sf"/>
</dbReference>
<dbReference type="InterPro" id="IPR050245">
    <property type="entry name" value="PrsA_foldase"/>
</dbReference>
<dbReference type="GO" id="GO:0003755">
    <property type="term" value="F:peptidyl-prolyl cis-trans isomerase activity"/>
    <property type="evidence" value="ECO:0007669"/>
    <property type="project" value="UniProtKB-KW"/>
</dbReference>
<gene>
    <name evidence="3" type="ORF">HKT18_07415</name>
</gene>
<dbReference type="PANTHER" id="PTHR47245">
    <property type="entry name" value="PEPTIDYLPROLYL ISOMERASE"/>
    <property type="match status" value="1"/>
</dbReference>
<keyword evidence="1 3" id="KW-0413">Isomerase</keyword>
<dbReference type="RefSeq" id="WP_171222219.1">
    <property type="nucleotide sequence ID" value="NZ_CP121446.1"/>
</dbReference>
<dbReference type="PANTHER" id="PTHR47245:SF2">
    <property type="entry name" value="PEPTIDYL-PROLYL CIS-TRANS ISOMERASE HP_0175-RELATED"/>
    <property type="match status" value="1"/>
</dbReference>